<evidence type="ECO:0000256" key="2">
    <source>
        <dbReference type="ARBA" id="ARBA00004922"/>
    </source>
</evidence>
<dbReference type="EMBL" id="JAPDRN010000109">
    <property type="protein sequence ID" value="KAJ9622188.1"/>
    <property type="molecule type" value="Genomic_DNA"/>
</dbReference>
<keyword evidence="9" id="KW-0326">Glycosidase</keyword>
<comment type="cofactor">
    <cofactor evidence="1 7">
        <name>Ca(2+)</name>
        <dbReference type="ChEBI" id="CHEBI:29108"/>
    </cofactor>
</comment>
<dbReference type="GO" id="GO:0005783">
    <property type="term" value="C:endoplasmic reticulum"/>
    <property type="evidence" value="ECO:0007669"/>
    <property type="project" value="TreeGrafter"/>
</dbReference>
<keyword evidence="5 8" id="KW-1015">Disulfide bond</keyword>
<evidence type="ECO:0000256" key="7">
    <source>
        <dbReference type="PIRSR" id="PIRSR601382-2"/>
    </source>
</evidence>
<accession>A0AA39CTT6</accession>
<keyword evidence="7" id="KW-0479">Metal-binding</keyword>
<comment type="caution">
    <text evidence="11">The sequence shown here is derived from an EMBL/GenBank/DDBJ whole genome shotgun (WGS) entry which is preliminary data.</text>
</comment>
<organism evidence="11 12">
    <name type="scientific">Knufia peltigerae</name>
    <dbReference type="NCBI Taxonomy" id="1002370"/>
    <lineage>
        <taxon>Eukaryota</taxon>
        <taxon>Fungi</taxon>
        <taxon>Dikarya</taxon>
        <taxon>Ascomycota</taxon>
        <taxon>Pezizomycotina</taxon>
        <taxon>Eurotiomycetes</taxon>
        <taxon>Chaetothyriomycetidae</taxon>
        <taxon>Chaetothyriales</taxon>
        <taxon>Trichomeriaceae</taxon>
        <taxon>Knufia</taxon>
    </lineage>
</organism>
<dbReference type="InterPro" id="IPR012341">
    <property type="entry name" value="6hp_glycosidase-like_sf"/>
</dbReference>
<dbReference type="FunFam" id="1.50.10.10:FF:000037">
    <property type="entry name" value="alpha-1,2-Mannosidase"/>
    <property type="match status" value="1"/>
</dbReference>
<evidence type="ECO:0000256" key="1">
    <source>
        <dbReference type="ARBA" id="ARBA00001913"/>
    </source>
</evidence>
<dbReference type="InterPro" id="IPR050749">
    <property type="entry name" value="Glycosyl_Hydrolase_47"/>
</dbReference>
<evidence type="ECO:0000313" key="12">
    <source>
        <dbReference type="Proteomes" id="UP001172681"/>
    </source>
</evidence>
<feature type="active site" description="Proton donor" evidence="6">
    <location>
        <position position="161"/>
    </location>
</feature>
<dbReference type="GO" id="GO:0036503">
    <property type="term" value="P:ERAD pathway"/>
    <property type="evidence" value="ECO:0007669"/>
    <property type="project" value="UniProtKB-ARBA"/>
</dbReference>
<keyword evidence="7" id="KW-0106">Calcium</keyword>
<proteinExistence type="inferred from homology"/>
<name>A0AA39CTT6_9EURO</name>
<dbReference type="PRINTS" id="PR00747">
    <property type="entry name" value="GLYHDRLASE47"/>
</dbReference>
<dbReference type="SUPFAM" id="SSF48225">
    <property type="entry name" value="Seven-hairpin glycosidases"/>
    <property type="match status" value="1"/>
</dbReference>
<dbReference type="GO" id="GO:0005509">
    <property type="term" value="F:calcium ion binding"/>
    <property type="evidence" value="ECO:0007669"/>
    <property type="project" value="InterPro"/>
</dbReference>
<dbReference type="Gene3D" id="1.50.10.10">
    <property type="match status" value="1"/>
</dbReference>
<dbReference type="GO" id="GO:0005975">
    <property type="term" value="P:carbohydrate metabolic process"/>
    <property type="evidence" value="ECO:0007669"/>
    <property type="project" value="InterPro"/>
</dbReference>
<reference evidence="11" key="1">
    <citation type="submission" date="2022-10" db="EMBL/GenBank/DDBJ databases">
        <title>Culturing micro-colonial fungi from biological soil crusts in the Mojave desert and describing Neophaeococcomyces mojavensis, and introducing the new genera and species Taxawa tesnikishii.</title>
        <authorList>
            <person name="Kurbessoian T."/>
            <person name="Stajich J.E."/>
        </authorList>
    </citation>
    <scope>NUCLEOTIDE SEQUENCE</scope>
    <source>
        <strain evidence="11">TK_35</strain>
    </source>
</reference>
<evidence type="ECO:0000256" key="3">
    <source>
        <dbReference type="ARBA" id="ARBA00007658"/>
    </source>
</evidence>
<dbReference type="GO" id="GO:0004571">
    <property type="term" value="F:mannosyl-oligosaccharide 1,2-alpha-mannosidase activity"/>
    <property type="evidence" value="ECO:0007669"/>
    <property type="project" value="InterPro"/>
</dbReference>
<dbReference type="InterPro" id="IPR001382">
    <property type="entry name" value="Glyco_hydro_47"/>
</dbReference>
<protein>
    <recommendedName>
        <fullName evidence="9">alpha-1,2-Mannosidase</fullName>
        <ecNumber evidence="9">3.2.1.-</ecNumber>
    </recommendedName>
</protein>
<feature type="chain" id="PRO_5041469756" description="alpha-1,2-Mannosidase" evidence="10">
    <location>
        <begin position="21"/>
        <end position="546"/>
    </location>
</feature>
<dbReference type="PANTHER" id="PTHR11742">
    <property type="entry name" value="MANNOSYL-OLIGOSACCHARIDE ALPHA-1,2-MANNOSIDASE-RELATED"/>
    <property type="match status" value="1"/>
</dbReference>
<feature type="active site" evidence="6">
    <location>
        <position position="450"/>
    </location>
</feature>
<evidence type="ECO:0000256" key="8">
    <source>
        <dbReference type="PIRSR" id="PIRSR601382-3"/>
    </source>
</evidence>
<feature type="signal peptide" evidence="10">
    <location>
        <begin position="1"/>
        <end position="20"/>
    </location>
</feature>
<dbReference type="PANTHER" id="PTHR11742:SF89">
    <property type="entry name" value="ALPHA-1,2-MANNOSIDASE"/>
    <property type="match status" value="1"/>
</dbReference>
<evidence type="ECO:0000256" key="9">
    <source>
        <dbReference type="RuleBase" id="RU361193"/>
    </source>
</evidence>
<keyword evidence="10" id="KW-0732">Signal</keyword>
<evidence type="ECO:0000313" key="11">
    <source>
        <dbReference type="EMBL" id="KAJ9622188.1"/>
    </source>
</evidence>
<feature type="disulfide bond" evidence="8">
    <location>
        <begin position="366"/>
        <end position="395"/>
    </location>
</feature>
<dbReference type="GO" id="GO:0016020">
    <property type="term" value="C:membrane"/>
    <property type="evidence" value="ECO:0007669"/>
    <property type="project" value="InterPro"/>
</dbReference>
<feature type="active site" description="Proton donor" evidence="6">
    <location>
        <position position="409"/>
    </location>
</feature>
<dbReference type="AlphaFoldDB" id="A0AA39CTT6"/>
<dbReference type="Proteomes" id="UP001172681">
    <property type="component" value="Unassembled WGS sequence"/>
</dbReference>
<feature type="active site" evidence="6">
    <location>
        <position position="295"/>
    </location>
</feature>
<gene>
    <name evidence="11" type="ORF">H2204_011620</name>
</gene>
<sequence length="546" mass="60958">MLLVFIIAIVGFLLLRPLLASSASNPVVKSSYDWSTYRYHHPINSIASLPSGKPHTFPPIQHKFRPESKPAAIQRKARQQAVLDTFKKGWQNYKAYAWMQDELQPISGHGKQTFGGWAATLVDSLDTLWIMGLKREFTEAVKAAVSIDWANTTDTACNMFETNIRHLGGLLAAYDLSHEPALLAKAVELGDMLYAGFDTPNHMPPFWLDFQKAKAGQLVAEDHQISAAVGSFGLEFTRLSQITKDPKYYDAIARVMSVFFDHQDTTQLPGMWPTHINARDQIFLDSDFTLGALADSLYEYLPKMHYLLGGLEPAYQRAYRNSMATAAKSLLFRPMLPNDTNVLVAGSATVASGRSTLNPEGQHLSCFTGGMFILGGKLLSIPEHVDIGARLTRGCIYAYNAFPTGIMPEIFRMRPCPSFEACQWEPDEAFETLPEGFAAVLDPSYSLRPEALESVFILYRTTGDAELQNAAWKMFKSIQAATETEYANAAINDVTTSGKPSQRDSMESFWFAETLKYLYLIFSPPELISLDDYVLNTEAHPLRRPK</sequence>
<dbReference type="EC" id="3.2.1.-" evidence="9"/>
<dbReference type="Pfam" id="PF01532">
    <property type="entry name" value="Glyco_hydro_47"/>
    <property type="match status" value="1"/>
</dbReference>
<dbReference type="InterPro" id="IPR036026">
    <property type="entry name" value="Seven-hairpin_glycosidases"/>
</dbReference>
<evidence type="ECO:0000256" key="10">
    <source>
        <dbReference type="SAM" id="SignalP"/>
    </source>
</evidence>
<feature type="binding site" evidence="7">
    <location>
        <position position="537"/>
    </location>
    <ligand>
        <name>Ca(2+)</name>
        <dbReference type="ChEBI" id="CHEBI:29108"/>
    </ligand>
</feature>
<comment type="similarity">
    <text evidence="3 9">Belongs to the glycosyl hydrolase 47 family.</text>
</comment>
<evidence type="ECO:0000256" key="5">
    <source>
        <dbReference type="ARBA" id="ARBA00023157"/>
    </source>
</evidence>
<keyword evidence="12" id="KW-1185">Reference proteome</keyword>
<evidence type="ECO:0000256" key="4">
    <source>
        <dbReference type="ARBA" id="ARBA00022801"/>
    </source>
</evidence>
<keyword evidence="4 9" id="KW-0378">Hydrolase</keyword>
<comment type="pathway">
    <text evidence="2">Protein modification; protein glycosylation.</text>
</comment>
<evidence type="ECO:0000256" key="6">
    <source>
        <dbReference type="PIRSR" id="PIRSR601382-1"/>
    </source>
</evidence>